<evidence type="ECO:0000313" key="2">
    <source>
        <dbReference type="WBParaSite" id="nRc.2.0.1.t17617-RA"/>
    </source>
</evidence>
<reference evidence="2" key="1">
    <citation type="submission" date="2022-11" db="UniProtKB">
        <authorList>
            <consortium name="WormBaseParasite"/>
        </authorList>
    </citation>
    <scope>IDENTIFICATION</scope>
</reference>
<evidence type="ECO:0000313" key="1">
    <source>
        <dbReference type="Proteomes" id="UP000887565"/>
    </source>
</evidence>
<dbReference type="WBParaSite" id="nRc.2.0.1.t17617-RA">
    <property type="protein sequence ID" value="nRc.2.0.1.t17617-RA"/>
    <property type="gene ID" value="nRc.2.0.1.g17617"/>
</dbReference>
<keyword evidence="1" id="KW-1185">Reference proteome</keyword>
<proteinExistence type="predicted"/>
<organism evidence="1 2">
    <name type="scientific">Romanomermis culicivorax</name>
    <name type="common">Nematode worm</name>
    <dbReference type="NCBI Taxonomy" id="13658"/>
    <lineage>
        <taxon>Eukaryota</taxon>
        <taxon>Metazoa</taxon>
        <taxon>Ecdysozoa</taxon>
        <taxon>Nematoda</taxon>
        <taxon>Enoplea</taxon>
        <taxon>Dorylaimia</taxon>
        <taxon>Mermithida</taxon>
        <taxon>Mermithoidea</taxon>
        <taxon>Mermithidae</taxon>
        <taxon>Romanomermis</taxon>
    </lineage>
</organism>
<sequence>MGVYCKRLLAFIFLCTLALFFAFNYVMQQDSISESDWNKGRIPLTLANQMYRNCCRTLKLEPGCLEACRYDLSLKTVNFNIKF</sequence>
<accession>A0A915IUX2</accession>
<dbReference type="Proteomes" id="UP000887565">
    <property type="component" value="Unplaced"/>
</dbReference>
<name>A0A915IUX2_ROMCU</name>
<protein>
    <submittedName>
        <fullName evidence="2">Uncharacterized protein</fullName>
    </submittedName>
</protein>
<dbReference type="AlphaFoldDB" id="A0A915IUX2"/>